<evidence type="ECO:0000256" key="6">
    <source>
        <dbReference type="PROSITE-ProRule" id="PRU00339"/>
    </source>
</evidence>
<dbReference type="EC" id="2.1.1.80" evidence="2"/>
<protein>
    <recommendedName>
        <fullName evidence="2">protein-glutamate O-methyltransferase</fullName>
        <ecNumber evidence="2">2.1.1.80</ecNumber>
    </recommendedName>
</protein>
<dbReference type="SUPFAM" id="SSF48452">
    <property type="entry name" value="TPR-like"/>
    <property type="match status" value="1"/>
</dbReference>
<keyword evidence="9" id="KW-1185">Reference proteome</keyword>
<keyword evidence="3" id="KW-0489">Methyltransferase</keyword>
<dbReference type="STRING" id="1748243.Tel_05300"/>
<feature type="domain" description="CheR-type methyltransferase" evidence="7">
    <location>
        <begin position="1"/>
        <end position="265"/>
    </location>
</feature>
<dbReference type="InterPro" id="IPR036804">
    <property type="entry name" value="CheR_N_sf"/>
</dbReference>
<gene>
    <name evidence="8" type="ORF">Tel_05300</name>
</gene>
<dbReference type="Proteomes" id="UP000055136">
    <property type="component" value="Chromosome"/>
</dbReference>
<organism evidence="8 9">
    <name type="scientific">Candidatus Tenderia electrophaga</name>
    <dbReference type="NCBI Taxonomy" id="1748243"/>
    <lineage>
        <taxon>Bacteria</taxon>
        <taxon>Pseudomonadati</taxon>
        <taxon>Pseudomonadota</taxon>
        <taxon>Gammaproteobacteria</taxon>
        <taxon>Candidatus Tenderiales</taxon>
        <taxon>Candidatus Tenderiaceae</taxon>
        <taxon>Candidatus Tenderia</taxon>
    </lineage>
</organism>
<dbReference type="InterPro" id="IPR000780">
    <property type="entry name" value="CheR_MeTrfase"/>
</dbReference>
<dbReference type="Pfam" id="PF01739">
    <property type="entry name" value="CheR"/>
    <property type="match status" value="1"/>
</dbReference>
<reference evidence="8" key="1">
    <citation type="submission" date="2015-10" db="EMBL/GenBank/DDBJ databases">
        <title>Description of Candidatus Tenderia electrophaga gen. nov, sp. nov., an Uncultivated Electroautotroph from a Biocathode Enrichment.</title>
        <authorList>
            <person name="Eddie B.J."/>
            <person name="Malanoski A.P."/>
            <person name="Wang Z."/>
            <person name="Hall R.J."/>
            <person name="Oh S.D."/>
            <person name="Heiner C."/>
            <person name="Lin B."/>
            <person name="Strycharz-Glaven S.M."/>
        </authorList>
    </citation>
    <scope>NUCLEOTIDE SEQUENCE [LARGE SCALE GENOMIC DNA]</scope>
    <source>
        <strain evidence="8">NRL1</strain>
    </source>
</reference>
<dbReference type="InterPro" id="IPR019734">
    <property type="entry name" value="TPR_rpt"/>
</dbReference>
<keyword evidence="5" id="KW-0949">S-adenosyl-L-methionine</keyword>
<evidence type="ECO:0000256" key="1">
    <source>
        <dbReference type="ARBA" id="ARBA00001541"/>
    </source>
</evidence>
<evidence type="ECO:0000256" key="4">
    <source>
        <dbReference type="ARBA" id="ARBA00022679"/>
    </source>
</evidence>
<dbReference type="PROSITE" id="PS50005">
    <property type="entry name" value="TPR"/>
    <property type="match status" value="1"/>
</dbReference>
<dbReference type="PANTHER" id="PTHR24422">
    <property type="entry name" value="CHEMOTAXIS PROTEIN METHYLTRANSFERASE"/>
    <property type="match status" value="1"/>
</dbReference>
<comment type="catalytic activity">
    <reaction evidence="1">
        <text>L-glutamyl-[protein] + S-adenosyl-L-methionine = [protein]-L-glutamate 5-O-methyl ester + S-adenosyl-L-homocysteine</text>
        <dbReference type="Rhea" id="RHEA:24452"/>
        <dbReference type="Rhea" id="RHEA-COMP:10208"/>
        <dbReference type="Rhea" id="RHEA-COMP:10311"/>
        <dbReference type="ChEBI" id="CHEBI:29973"/>
        <dbReference type="ChEBI" id="CHEBI:57856"/>
        <dbReference type="ChEBI" id="CHEBI:59789"/>
        <dbReference type="ChEBI" id="CHEBI:82795"/>
        <dbReference type="EC" id="2.1.1.80"/>
    </reaction>
</comment>
<dbReference type="SMART" id="SM00138">
    <property type="entry name" value="MeTrc"/>
    <property type="match status" value="1"/>
</dbReference>
<dbReference type="AlphaFoldDB" id="A0A0S2TBY4"/>
<name>A0A0S2TBY4_9GAMM</name>
<dbReference type="InterPro" id="IPR011990">
    <property type="entry name" value="TPR-like_helical_dom_sf"/>
</dbReference>
<evidence type="ECO:0000259" key="7">
    <source>
        <dbReference type="PROSITE" id="PS50123"/>
    </source>
</evidence>
<dbReference type="Gene3D" id="1.10.155.10">
    <property type="entry name" value="Chemotaxis receptor methyltransferase CheR, N-terminal domain"/>
    <property type="match status" value="1"/>
</dbReference>
<dbReference type="SUPFAM" id="SSF47757">
    <property type="entry name" value="Chemotaxis receptor methyltransferase CheR, N-terminal domain"/>
    <property type="match status" value="1"/>
</dbReference>
<dbReference type="GO" id="GO:0008983">
    <property type="term" value="F:protein-glutamate O-methyltransferase activity"/>
    <property type="evidence" value="ECO:0007669"/>
    <property type="project" value="UniProtKB-EC"/>
</dbReference>
<dbReference type="KEGG" id="tee:Tel_05300"/>
<sequence>MMSFDTIQKLIKSDMGLAPESVGAETIKRVVTRRMKTVGMDDVAEYVRLIKTSVEEMQHLINEVTVPETWFFRDHEPFNVLADYVRRFKISGGGKKINILSVPCSTGEEPYSIAMVLRDAGLGKNGFGIDAVDISTVVLEKARRGVYSENSFRGKDVSFRDRYFEKEGQNYHISAEIKTTVNFAKGNIVAPGFMAGKGPYDVVFCRNLLIYFDYQTKCDVLDTLHGLMADKGMLVLGHAETGRMPTGLFETLNLPGSFAYLKSDASRAPTKPVSAAAFKQTPQPPRRIASKPAIAVVKHEPVEAASEPLAQIQAWVDSVQQLADEGRLKQALTECDKLIAAVPDSAQGYYLKGLVLLGFDADEEAMTAFKKAVYLDPKHYQSLIHLSVLAEEQGELRAAENFRARADRLRDSGQLDAI</sequence>
<dbReference type="Gene3D" id="3.40.50.150">
    <property type="entry name" value="Vaccinia Virus protein VP39"/>
    <property type="match status" value="1"/>
</dbReference>
<dbReference type="InterPro" id="IPR022642">
    <property type="entry name" value="CheR_C"/>
</dbReference>
<dbReference type="EMBL" id="CP013099">
    <property type="protein sequence ID" value="ALP52610.1"/>
    <property type="molecule type" value="Genomic_DNA"/>
</dbReference>
<keyword evidence="4" id="KW-0808">Transferase</keyword>
<dbReference type="Gene3D" id="1.25.40.10">
    <property type="entry name" value="Tetratricopeptide repeat domain"/>
    <property type="match status" value="1"/>
</dbReference>
<feature type="repeat" description="TPR" evidence="6">
    <location>
        <begin position="346"/>
        <end position="379"/>
    </location>
</feature>
<evidence type="ECO:0000313" key="8">
    <source>
        <dbReference type="EMBL" id="ALP52610.1"/>
    </source>
</evidence>
<evidence type="ECO:0000256" key="3">
    <source>
        <dbReference type="ARBA" id="ARBA00022603"/>
    </source>
</evidence>
<dbReference type="PROSITE" id="PS50123">
    <property type="entry name" value="CHER"/>
    <property type="match status" value="1"/>
</dbReference>
<evidence type="ECO:0000256" key="2">
    <source>
        <dbReference type="ARBA" id="ARBA00012534"/>
    </source>
</evidence>
<dbReference type="PANTHER" id="PTHR24422:SF19">
    <property type="entry name" value="CHEMOTAXIS PROTEIN METHYLTRANSFERASE"/>
    <property type="match status" value="1"/>
</dbReference>
<keyword evidence="6" id="KW-0802">TPR repeat</keyword>
<dbReference type="GO" id="GO:0032259">
    <property type="term" value="P:methylation"/>
    <property type="evidence" value="ECO:0007669"/>
    <property type="project" value="UniProtKB-KW"/>
</dbReference>
<evidence type="ECO:0000256" key="5">
    <source>
        <dbReference type="ARBA" id="ARBA00022691"/>
    </source>
</evidence>
<proteinExistence type="predicted"/>
<evidence type="ECO:0000313" key="9">
    <source>
        <dbReference type="Proteomes" id="UP000055136"/>
    </source>
</evidence>
<dbReference type="SUPFAM" id="SSF53335">
    <property type="entry name" value="S-adenosyl-L-methionine-dependent methyltransferases"/>
    <property type="match status" value="1"/>
</dbReference>
<accession>A0A0S2TBY4</accession>
<dbReference type="PRINTS" id="PR00996">
    <property type="entry name" value="CHERMTFRASE"/>
</dbReference>
<dbReference type="InterPro" id="IPR029063">
    <property type="entry name" value="SAM-dependent_MTases_sf"/>
</dbReference>
<dbReference type="InterPro" id="IPR050903">
    <property type="entry name" value="Bact_Chemotaxis_MeTrfase"/>
</dbReference>